<keyword evidence="5 7" id="KW-0472">Membrane</keyword>
<organism evidence="9 10">
    <name type="scientific">Pontimonas salivibrio</name>
    <dbReference type="NCBI Taxonomy" id="1159327"/>
    <lineage>
        <taxon>Bacteria</taxon>
        <taxon>Bacillati</taxon>
        <taxon>Actinomycetota</taxon>
        <taxon>Actinomycetes</taxon>
        <taxon>Micrococcales</taxon>
        <taxon>Microbacteriaceae</taxon>
        <taxon>Pontimonas</taxon>
    </lineage>
</organism>
<dbReference type="KEGG" id="psai:C3B54_11362"/>
<dbReference type="Proteomes" id="UP000243077">
    <property type="component" value="Chromosome"/>
</dbReference>
<protein>
    <recommendedName>
        <fullName evidence="8">DUF3817 domain-containing protein</fullName>
    </recommendedName>
</protein>
<feature type="transmembrane region" description="Helical" evidence="7">
    <location>
        <begin position="88"/>
        <end position="106"/>
    </location>
</feature>
<dbReference type="EMBL" id="CP026923">
    <property type="protein sequence ID" value="AVG23360.1"/>
    <property type="molecule type" value="Genomic_DNA"/>
</dbReference>
<sequence length="155" mass="17274">MSPDASASAQPDESVQHDSVRQGRPAAHPSLPGALKFYRVAAYITGVLLLLLTVEIIAKYGYGYEVEMFGDEGLVALTPDGEVEAFNFSQAILIAHGWFYVVYLFASFRIWSILRWPFWRFLWLASGGLFPFLSFVIESGATTIIRQAIKEAHTP</sequence>
<dbReference type="PANTHER" id="PTHR40077">
    <property type="entry name" value="MEMBRANE PROTEIN-RELATED"/>
    <property type="match status" value="1"/>
</dbReference>
<comment type="subcellular location">
    <subcellularLocation>
        <location evidence="1">Cell membrane</location>
        <topology evidence="1">Multi-pass membrane protein</topology>
    </subcellularLocation>
</comment>
<evidence type="ECO:0000256" key="3">
    <source>
        <dbReference type="ARBA" id="ARBA00022692"/>
    </source>
</evidence>
<keyword evidence="4 7" id="KW-1133">Transmembrane helix</keyword>
<dbReference type="GO" id="GO:0005886">
    <property type="term" value="C:plasma membrane"/>
    <property type="evidence" value="ECO:0007669"/>
    <property type="project" value="UniProtKB-SubCell"/>
</dbReference>
<keyword evidence="3 7" id="KW-0812">Transmembrane</keyword>
<dbReference type="InterPro" id="IPR023845">
    <property type="entry name" value="DUF3817_TM"/>
</dbReference>
<evidence type="ECO:0000256" key="6">
    <source>
        <dbReference type="SAM" id="MobiDB-lite"/>
    </source>
</evidence>
<proteinExistence type="predicted"/>
<feature type="transmembrane region" description="Helical" evidence="7">
    <location>
        <begin position="40"/>
        <end position="62"/>
    </location>
</feature>
<feature type="region of interest" description="Disordered" evidence="6">
    <location>
        <begin position="1"/>
        <end position="27"/>
    </location>
</feature>
<accession>A0A2L2BNW4</accession>
<evidence type="ECO:0000256" key="4">
    <source>
        <dbReference type="ARBA" id="ARBA00022989"/>
    </source>
</evidence>
<evidence type="ECO:0000256" key="1">
    <source>
        <dbReference type="ARBA" id="ARBA00004651"/>
    </source>
</evidence>
<evidence type="ECO:0000313" key="9">
    <source>
        <dbReference type="EMBL" id="AVG23360.1"/>
    </source>
</evidence>
<feature type="domain" description="DUF3817" evidence="8">
    <location>
        <begin position="35"/>
        <end position="140"/>
    </location>
</feature>
<keyword evidence="10" id="KW-1185">Reference proteome</keyword>
<gene>
    <name evidence="9" type="ORF">C3B54_11362</name>
</gene>
<evidence type="ECO:0000313" key="10">
    <source>
        <dbReference type="Proteomes" id="UP000243077"/>
    </source>
</evidence>
<keyword evidence="2" id="KW-1003">Cell membrane</keyword>
<evidence type="ECO:0000256" key="2">
    <source>
        <dbReference type="ARBA" id="ARBA00022475"/>
    </source>
</evidence>
<reference evidence="9 10" key="1">
    <citation type="submission" date="2018-02" db="EMBL/GenBank/DDBJ databases">
        <title>Complete genome of the streamlined marine actinobacterium Pontimonas salivibrio CL-TW6 adapted to coastal planktonic lifestype.</title>
        <authorList>
            <person name="Cho B.C."/>
            <person name="Hardies S.C."/>
            <person name="Jang G.I."/>
            <person name="Hwang C.Y."/>
        </authorList>
    </citation>
    <scope>NUCLEOTIDE SEQUENCE [LARGE SCALE GENOMIC DNA]</scope>
    <source>
        <strain evidence="9 10">CL-TW6</strain>
    </source>
</reference>
<evidence type="ECO:0000259" key="8">
    <source>
        <dbReference type="Pfam" id="PF12823"/>
    </source>
</evidence>
<name>A0A2L2BNW4_9MICO</name>
<evidence type="ECO:0000256" key="7">
    <source>
        <dbReference type="SAM" id="Phobius"/>
    </source>
</evidence>
<feature type="transmembrane region" description="Helical" evidence="7">
    <location>
        <begin position="118"/>
        <end position="137"/>
    </location>
</feature>
<dbReference type="Pfam" id="PF12823">
    <property type="entry name" value="DUF3817"/>
    <property type="match status" value="1"/>
</dbReference>
<dbReference type="AlphaFoldDB" id="A0A2L2BNW4"/>
<dbReference type="PANTHER" id="PTHR40077:SF2">
    <property type="entry name" value="MEMBRANE PROTEIN"/>
    <property type="match status" value="1"/>
</dbReference>
<dbReference type="NCBIfam" id="TIGR03954">
    <property type="entry name" value="integ_memb_HG"/>
    <property type="match status" value="1"/>
</dbReference>
<feature type="compositionally biased region" description="Polar residues" evidence="6">
    <location>
        <begin position="1"/>
        <end position="13"/>
    </location>
</feature>
<evidence type="ECO:0000256" key="5">
    <source>
        <dbReference type="ARBA" id="ARBA00023136"/>
    </source>
</evidence>